<keyword evidence="2" id="KW-0472">Membrane</keyword>
<feature type="transmembrane region" description="Helical" evidence="2">
    <location>
        <begin position="33"/>
        <end position="54"/>
    </location>
</feature>
<dbReference type="AlphaFoldDB" id="A0A485LZS3"/>
<protein>
    <submittedName>
        <fullName evidence="3">Uncharacterized protein</fullName>
    </submittedName>
</protein>
<reference evidence="3" key="1">
    <citation type="submission" date="2019-03" db="EMBL/GenBank/DDBJ databases">
        <authorList>
            <person name="Hao L."/>
        </authorList>
    </citation>
    <scope>NUCLEOTIDE SEQUENCE</scope>
</reference>
<feature type="region of interest" description="Disordered" evidence="1">
    <location>
        <begin position="84"/>
        <end position="105"/>
    </location>
</feature>
<organism evidence="3">
    <name type="scientific">anaerobic digester metagenome</name>
    <dbReference type="NCBI Taxonomy" id="1263854"/>
    <lineage>
        <taxon>unclassified sequences</taxon>
        <taxon>metagenomes</taxon>
        <taxon>ecological metagenomes</taxon>
    </lineage>
</organism>
<sequence>MKNVIVSLCIILALIGYPCVSSAAHSKAGSLVTTPLLGASVGILVGAMVAAFAGSSDAGPILIGAGIGLGMGFLLALFTPAEDDHAQAASEQPGDPPEDLQTISP</sequence>
<keyword evidence="2" id="KW-1133">Transmembrane helix</keyword>
<gene>
    <name evidence="3" type="ORF">SCFA_290012</name>
</gene>
<name>A0A485LZS3_9ZZZZ</name>
<dbReference type="EMBL" id="CAADRM010000091">
    <property type="protein sequence ID" value="VFU14427.1"/>
    <property type="molecule type" value="Genomic_DNA"/>
</dbReference>
<feature type="transmembrane region" description="Helical" evidence="2">
    <location>
        <begin position="61"/>
        <end position="81"/>
    </location>
</feature>
<evidence type="ECO:0000313" key="3">
    <source>
        <dbReference type="EMBL" id="VFU14427.1"/>
    </source>
</evidence>
<accession>A0A485LZS3</accession>
<evidence type="ECO:0000256" key="1">
    <source>
        <dbReference type="SAM" id="MobiDB-lite"/>
    </source>
</evidence>
<evidence type="ECO:0000256" key="2">
    <source>
        <dbReference type="SAM" id="Phobius"/>
    </source>
</evidence>
<keyword evidence="2" id="KW-0812">Transmembrane</keyword>
<proteinExistence type="predicted"/>